<evidence type="ECO:0000256" key="1">
    <source>
        <dbReference type="SAM" id="MobiDB-lite"/>
    </source>
</evidence>
<dbReference type="SUPFAM" id="SSF50998">
    <property type="entry name" value="Quinoprotein alcohol dehydrogenase-like"/>
    <property type="match status" value="1"/>
</dbReference>
<gene>
    <name evidence="2" type="ORF">ACFR9U_10150</name>
</gene>
<dbReference type="AlphaFoldDB" id="A0ABD6CBN5"/>
<keyword evidence="3" id="KW-1185">Reference proteome</keyword>
<dbReference type="PANTHER" id="PTHR42754">
    <property type="entry name" value="ENDOGLUCANASE"/>
    <property type="match status" value="1"/>
</dbReference>
<reference evidence="2 3" key="1">
    <citation type="journal article" date="2019" name="Int. J. Syst. Evol. Microbiol.">
        <title>The Global Catalogue of Microorganisms (GCM) 10K type strain sequencing project: providing services to taxonomists for standard genome sequencing and annotation.</title>
        <authorList>
            <consortium name="The Broad Institute Genomics Platform"/>
            <consortium name="The Broad Institute Genome Sequencing Center for Infectious Disease"/>
            <person name="Wu L."/>
            <person name="Ma J."/>
        </authorList>
    </citation>
    <scope>NUCLEOTIDE SEQUENCE [LARGE SCALE GENOMIC DNA]</scope>
    <source>
        <strain evidence="2 3">CGMCC 1.12125</strain>
    </source>
</reference>
<feature type="region of interest" description="Disordered" evidence="1">
    <location>
        <begin position="24"/>
        <end position="53"/>
    </location>
</feature>
<dbReference type="Proteomes" id="UP001597119">
    <property type="component" value="Unassembled WGS sequence"/>
</dbReference>
<feature type="compositionally biased region" description="Polar residues" evidence="1">
    <location>
        <begin position="37"/>
        <end position="46"/>
    </location>
</feature>
<comment type="caution">
    <text evidence="2">The sequence shown here is derived from an EMBL/GenBank/DDBJ whole genome shotgun (WGS) entry which is preliminary data.</text>
</comment>
<dbReference type="InterPro" id="IPR011047">
    <property type="entry name" value="Quinoprotein_ADH-like_sf"/>
</dbReference>
<dbReference type="PROSITE" id="PS51257">
    <property type="entry name" value="PROKAR_LIPOPROTEIN"/>
    <property type="match status" value="1"/>
</dbReference>
<evidence type="ECO:0000313" key="3">
    <source>
        <dbReference type="Proteomes" id="UP001597119"/>
    </source>
</evidence>
<dbReference type="PANTHER" id="PTHR42754:SF1">
    <property type="entry name" value="LIPOPROTEIN"/>
    <property type="match status" value="1"/>
</dbReference>
<evidence type="ECO:0000313" key="2">
    <source>
        <dbReference type="EMBL" id="MFD1587347.1"/>
    </source>
</evidence>
<sequence>MDRRTALRRGLVVGAAGLAGCNDLLGSGQSTEHRPGTTESPSNHDGNPSDGAGIRAVFERQFPASDGVGAFEDVTVIDDGGYVLVGTQTTPSGGSRGWITRTDAQGQERWGNTYGSGAAQLHGVTIAADGDVLAVGRRGNQTGRARAWALRLSPDGRERWSRTYEGANDPIFQAVAPAPNGFVLAGVHEMTTQGGGSGWLLAVDGNGKVVDDRVFESGYYRLFNDVVRTGQGSYALVGSASDRRDGTSSGFLVGIDADGKTRFERQFSAARQNVFRAGVARPDGGLLCCGETSPAPAGRNSGEDAWLVAVDPSGREQWSTSRDDLNGDRLWDVATAADGSALAVGQTNGTGQGTRTGLLLSVAADGTVRSVRTTADLRGSSDSLAALTGVAADGDDYVASGLQNVGGTDADSAEGRGWLLKISA</sequence>
<dbReference type="EMBL" id="JBHUDJ010000003">
    <property type="protein sequence ID" value="MFD1587347.1"/>
    <property type="molecule type" value="Genomic_DNA"/>
</dbReference>
<proteinExistence type="predicted"/>
<dbReference type="RefSeq" id="WP_247373836.1">
    <property type="nucleotide sequence ID" value="NZ_JALLGV010000001.1"/>
</dbReference>
<organism evidence="2 3">
    <name type="scientific">Halorientalis brevis</name>
    <dbReference type="NCBI Taxonomy" id="1126241"/>
    <lineage>
        <taxon>Archaea</taxon>
        <taxon>Methanobacteriati</taxon>
        <taxon>Methanobacteriota</taxon>
        <taxon>Stenosarchaea group</taxon>
        <taxon>Halobacteria</taxon>
        <taxon>Halobacteriales</taxon>
        <taxon>Haloarculaceae</taxon>
        <taxon>Halorientalis</taxon>
    </lineage>
</organism>
<name>A0ABD6CBN5_9EURY</name>
<protein>
    <submittedName>
        <fullName evidence="2">Uncharacterized protein</fullName>
    </submittedName>
</protein>
<accession>A0ABD6CBN5</accession>